<accession>A0AAV6PM03</accession>
<feature type="compositionally biased region" description="Polar residues" evidence="5">
    <location>
        <begin position="347"/>
        <end position="359"/>
    </location>
</feature>
<organism evidence="7 8">
    <name type="scientific">Solea senegalensis</name>
    <name type="common">Senegalese sole</name>
    <dbReference type="NCBI Taxonomy" id="28829"/>
    <lineage>
        <taxon>Eukaryota</taxon>
        <taxon>Metazoa</taxon>
        <taxon>Chordata</taxon>
        <taxon>Craniata</taxon>
        <taxon>Vertebrata</taxon>
        <taxon>Euteleostomi</taxon>
        <taxon>Actinopterygii</taxon>
        <taxon>Neopterygii</taxon>
        <taxon>Teleostei</taxon>
        <taxon>Neoteleostei</taxon>
        <taxon>Acanthomorphata</taxon>
        <taxon>Carangaria</taxon>
        <taxon>Pleuronectiformes</taxon>
        <taxon>Pleuronectoidei</taxon>
        <taxon>Soleidae</taxon>
        <taxon>Solea</taxon>
    </lineage>
</organism>
<name>A0AAV6PM03_SOLSE</name>
<dbReference type="PANTHER" id="PTHR12268">
    <property type="entry name" value="E3 UBIQUITIN-PROTEIN LIGASE KCMF1"/>
    <property type="match status" value="1"/>
</dbReference>
<dbReference type="EMBL" id="JAGKHQ010000167">
    <property type="protein sequence ID" value="KAG7471685.1"/>
    <property type="molecule type" value="Genomic_DNA"/>
</dbReference>
<keyword evidence="2 4" id="KW-0863">Zinc-finger</keyword>
<dbReference type="PROSITE" id="PS50135">
    <property type="entry name" value="ZF_ZZ_2"/>
    <property type="match status" value="1"/>
</dbReference>
<dbReference type="GO" id="GO:0005886">
    <property type="term" value="C:plasma membrane"/>
    <property type="evidence" value="ECO:0007669"/>
    <property type="project" value="TreeGrafter"/>
</dbReference>
<evidence type="ECO:0000313" key="8">
    <source>
        <dbReference type="Proteomes" id="UP000693946"/>
    </source>
</evidence>
<feature type="region of interest" description="Disordered" evidence="5">
    <location>
        <begin position="298"/>
        <end position="361"/>
    </location>
</feature>
<dbReference type="SMART" id="SM00291">
    <property type="entry name" value="ZnF_ZZ"/>
    <property type="match status" value="1"/>
</dbReference>
<dbReference type="Pfam" id="PF09069">
    <property type="entry name" value="EF-hand_3"/>
    <property type="match status" value="1"/>
</dbReference>
<dbReference type="InterPro" id="IPR050774">
    <property type="entry name" value="KCMF1/Dystrophin"/>
</dbReference>
<proteinExistence type="predicted"/>
<evidence type="ECO:0000256" key="3">
    <source>
        <dbReference type="ARBA" id="ARBA00022833"/>
    </source>
</evidence>
<dbReference type="InterPro" id="IPR015154">
    <property type="entry name" value="EF-hand_dom_typ2"/>
</dbReference>
<keyword evidence="3" id="KW-0862">Zinc</keyword>
<dbReference type="PANTHER" id="PTHR12268:SF18">
    <property type="entry name" value="DYSTROTELIN"/>
    <property type="match status" value="1"/>
</dbReference>
<dbReference type="AlphaFoldDB" id="A0AAV6PM03"/>
<dbReference type="InterPro" id="IPR000433">
    <property type="entry name" value="Znf_ZZ"/>
</dbReference>
<feature type="compositionally biased region" description="Polar residues" evidence="5">
    <location>
        <begin position="470"/>
        <end position="482"/>
    </location>
</feature>
<evidence type="ECO:0000313" key="7">
    <source>
        <dbReference type="EMBL" id="KAG7471685.1"/>
    </source>
</evidence>
<gene>
    <name evidence="7" type="ORF">JOB18_033845</name>
</gene>
<comment type="caution">
    <text evidence="7">The sequence shown here is derived from an EMBL/GenBank/DDBJ whole genome shotgun (WGS) entry which is preliminary data.</text>
</comment>
<dbReference type="GO" id="GO:0008270">
    <property type="term" value="F:zinc ion binding"/>
    <property type="evidence" value="ECO:0007669"/>
    <property type="project" value="UniProtKB-KW"/>
</dbReference>
<feature type="region of interest" description="Disordered" evidence="5">
    <location>
        <begin position="466"/>
        <end position="528"/>
    </location>
</feature>
<dbReference type="GO" id="GO:0099536">
    <property type="term" value="P:synaptic signaling"/>
    <property type="evidence" value="ECO:0007669"/>
    <property type="project" value="TreeGrafter"/>
</dbReference>
<dbReference type="InterPro" id="IPR015153">
    <property type="entry name" value="EF-hand_dom_typ1"/>
</dbReference>
<dbReference type="PROSITE" id="PS01357">
    <property type="entry name" value="ZF_ZZ_1"/>
    <property type="match status" value="1"/>
</dbReference>
<evidence type="ECO:0000256" key="5">
    <source>
        <dbReference type="SAM" id="MobiDB-lite"/>
    </source>
</evidence>
<evidence type="ECO:0000256" key="2">
    <source>
        <dbReference type="ARBA" id="ARBA00022771"/>
    </source>
</evidence>
<feature type="domain" description="ZZ-type" evidence="6">
    <location>
        <begin position="217"/>
        <end position="273"/>
    </location>
</feature>
<evidence type="ECO:0000256" key="4">
    <source>
        <dbReference type="PROSITE-ProRule" id="PRU00228"/>
    </source>
</evidence>
<sequence>MDFNVTESLNEIGPCVYRVSMKLLSLQKLCHLDIVSSRHIMVAVQAVGGAQRQQEVELKRENMIWIVKRMFDSVSQEVPGHMIMEALEETSDLILTTFERASAGSLSVAFLQTCLIALSSDDLMTKYRALTSMCQSRSGSVSRSALWCLLNDLSQVPATVQEGVVFGDIDMAVSSCFNRVLTPTVNVEHVLSWLQTEPCLLLWLPTLYRLSVSQNVRHNVRCHTCKTFPISGLRYRCLKCVNVHVCQSCFLNEQQSKKHKRLHPLMEYCTQPTWRETVSSLVRSARFTLLPRRLTQREAESRKWEEPVETQNRAPPPSAASPRSVDTVVRHSHSPTPLAEPPRCRSSKGQQTDETPTCQEETKMIDITNLQQDKWLLEQEMWAWRITVQSEQSILEDRCSEMEVAVKTLRQQNISLEGALTQALNKMEAEQHMTHTDVTTETDDIMLTSDHEVEEEEDEEELLLIKEETPSPTIHWGSTSSQEDCEEEEPEDHGRLCQPIREEEEPEERGRQEEVDEEEDDGKCSPEDLIQRTVYRLKTELETDRQTGYMKWAELVEAAEQVGGAVHFLVDTVMNTY</sequence>
<dbReference type="Proteomes" id="UP000693946">
    <property type="component" value="Unassembled WGS sequence"/>
</dbReference>
<evidence type="ECO:0000259" key="6">
    <source>
        <dbReference type="PROSITE" id="PS50135"/>
    </source>
</evidence>
<dbReference type="Pfam" id="PF00569">
    <property type="entry name" value="ZZ"/>
    <property type="match status" value="1"/>
</dbReference>
<evidence type="ECO:0000256" key="1">
    <source>
        <dbReference type="ARBA" id="ARBA00022723"/>
    </source>
</evidence>
<keyword evidence="1" id="KW-0479">Metal-binding</keyword>
<keyword evidence="8" id="KW-1185">Reference proteome</keyword>
<dbReference type="GO" id="GO:0045202">
    <property type="term" value="C:synapse"/>
    <property type="evidence" value="ECO:0007669"/>
    <property type="project" value="GOC"/>
</dbReference>
<dbReference type="Pfam" id="PF09068">
    <property type="entry name" value="EF-hand_2"/>
    <property type="match status" value="1"/>
</dbReference>
<protein>
    <submittedName>
        <fullName evidence="7">Dystrotelin isoform X1</fullName>
    </submittedName>
</protein>
<reference evidence="7 8" key="1">
    <citation type="journal article" date="2021" name="Sci. Rep.">
        <title>Chromosome anchoring in Senegalese sole (Solea senegalensis) reveals sex-associated markers and genome rearrangements in flatfish.</title>
        <authorList>
            <person name="Guerrero-Cozar I."/>
            <person name="Gomez-Garrido J."/>
            <person name="Berbel C."/>
            <person name="Martinez-Blanch J.F."/>
            <person name="Alioto T."/>
            <person name="Claros M.G."/>
            <person name="Gagnaire P.A."/>
            <person name="Manchado M."/>
        </authorList>
    </citation>
    <scope>NUCLEOTIDE SEQUENCE [LARGE SCALE GENOMIC DNA]</scope>
    <source>
        <strain evidence="7">Sse05_10M</strain>
    </source>
</reference>